<keyword evidence="3" id="KW-1185">Reference proteome</keyword>
<name>A0A9P1EHE7_CUSEU</name>
<keyword evidence="1" id="KW-0812">Transmembrane</keyword>
<evidence type="ECO:0000313" key="2">
    <source>
        <dbReference type="EMBL" id="CAH9105495.1"/>
    </source>
</evidence>
<sequence>MFNLIGSLVFKVSHLFIGLPISPFVGVGVLVHRASIFSGAGATAVKRSEAFVEKRRYLRNWKISMAHLEKQYGNLNVEDDEKELTFDMVDSDADHVAKLAVEWIVTGSVSVLDQAALVGRSDGSGVSIHPYYKRSSSPEQWRSCFVLKYSQEHPK</sequence>
<evidence type="ECO:0000313" key="3">
    <source>
        <dbReference type="Proteomes" id="UP001152484"/>
    </source>
</evidence>
<gene>
    <name evidence="2" type="ORF">CEURO_LOCUS16922</name>
</gene>
<dbReference type="EMBL" id="CAMAPE010000048">
    <property type="protein sequence ID" value="CAH9105495.1"/>
    <property type="molecule type" value="Genomic_DNA"/>
</dbReference>
<organism evidence="2 3">
    <name type="scientific">Cuscuta europaea</name>
    <name type="common">European dodder</name>
    <dbReference type="NCBI Taxonomy" id="41803"/>
    <lineage>
        <taxon>Eukaryota</taxon>
        <taxon>Viridiplantae</taxon>
        <taxon>Streptophyta</taxon>
        <taxon>Embryophyta</taxon>
        <taxon>Tracheophyta</taxon>
        <taxon>Spermatophyta</taxon>
        <taxon>Magnoliopsida</taxon>
        <taxon>eudicotyledons</taxon>
        <taxon>Gunneridae</taxon>
        <taxon>Pentapetalae</taxon>
        <taxon>asterids</taxon>
        <taxon>lamiids</taxon>
        <taxon>Solanales</taxon>
        <taxon>Convolvulaceae</taxon>
        <taxon>Cuscuteae</taxon>
        <taxon>Cuscuta</taxon>
        <taxon>Cuscuta subgen. Cuscuta</taxon>
    </lineage>
</organism>
<dbReference type="Proteomes" id="UP001152484">
    <property type="component" value="Unassembled WGS sequence"/>
</dbReference>
<comment type="caution">
    <text evidence="2">The sequence shown here is derived from an EMBL/GenBank/DDBJ whole genome shotgun (WGS) entry which is preliminary data.</text>
</comment>
<reference evidence="2" key="1">
    <citation type="submission" date="2022-07" db="EMBL/GenBank/DDBJ databases">
        <authorList>
            <person name="Macas J."/>
            <person name="Novak P."/>
            <person name="Neumann P."/>
        </authorList>
    </citation>
    <scope>NUCLEOTIDE SEQUENCE</scope>
</reference>
<accession>A0A9P1EHE7</accession>
<protein>
    <submittedName>
        <fullName evidence="2">Uncharacterized protein</fullName>
    </submittedName>
</protein>
<keyword evidence="1" id="KW-1133">Transmembrane helix</keyword>
<evidence type="ECO:0000256" key="1">
    <source>
        <dbReference type="SAM" id="Phobius"/>
    </source>
</evidence>
<keyword evidence="1" id="KW-0472">Membrane</keyword>
<feature type="transmembrane region" description="Helical" evidence="1">
    <location>
        <begin position="12"/>
        <end position="31"/>
    </location>
</feature>
<proteinExistence type="predicted"/>
<dbReference type="AlphaFoldDB" id="A0A9P1EHE7"/>